<feature type="compositionally biased region" description="Polar residues" evidence="2">
    <location>
        <begin position="149"/>
        <end position="171"/>
    </location>
</feature>
<accession>A0A9P6Y107</accession>
<name>A0A9P6Y107_RHIOR</name>
<dbReference type="SUPFAM" id="SSF56219">
    <property type="entry name" value="DNase I-like"/>
    <property type="match status" value="1"/>
</dbReference>
<keyword evidence="1" id="KW-0175">Coiled coil</keyword>
<comment type="caution">
    <text evidence="4">The sequence shown here is derived from an EMBL/GenBank/DDBJ whole genome shotgun (WGS) entry which is preliminary data.</text>
</comment>
<sequence length="988" mass="113006">MPPGSTNPTNSTTPISNLNPEEITDLLSKFEACRKTLACPHCAKRGVFRRNGSTKTEPPQPIFRCSGCGVSFRAATMRSIVLSSLSTSSQLSPMEENCEISRTSTETPIPHTEDLQTLLNMVQRLTNELAAARAEIEQLRATALQLQDQLNKENSPSSQHATSSTTNTQYSIDFPDLTSASPPWRNPDQVRRIKENLIQEQQQRRQQRQEAAARLLQPPSENQGFQYLYLPTKARVPIGQLRSRLRKLDINNNRILDIHYPDRNVVAVLVHNDYANELRSQLKRFKITLKDNFDPCDPKILRDPKYVDATEEERANLAFMHHCNRMERALKFIRAPVKFAVARYFYNKGWISKQTLDETLLNRRTSQMEADPLFFEDERIAPCGRWFSPMTTITIPLFNATGLARQALSPILNLVQSSSVLLLTETWLLSPLKYPTNWKQFHTYGIKTQPLATKGSQGISLFVNPICKYHVHHISHHDPFLSQFILSFTIANTLVHCLYLPPHLDNQTVARILDYLPHTTSHTNQTILCGDFNARLGSLTGDRSTNPRGNLLIHWMQRNNTILWNQRLAYGQYTFIAHQGSSIIDLFMSNTELNEPSMTIYQDLSLNSNHKLISLSFEIASNIPQLSQHPRLTWHLGKLKDPNKRAIYLQRFRELSAPLLHYHKTHPSPSNFRTAITYIEKFNTDLCQAIYISLDDSCGRVTNPKDPTSDFWTKEMQAAFEYQELCYRKWRKAHGLNKLQYWLKHQEARAAVCRLITQRRRATWKDFCDRLATGDYDKAISKISRIRKNRTLKPTFSTPEGPQHAANTMASHLEAIFSGDQHGEVQCNNATSPNLPFTLDCPITTDDIVSAIRSLPVKKAPGVDHLRIEMLQPIQHLLTPILLVLFQMCWSWSYVPQLWRIAQVVPIHNKGSPTEPGNFRPISLTTIFRKILERCIQDTLQTEGPPLDIAQGGFRESRSALDQAICLSEICQSCVQSIMLLQSWPFWI</sequence>
<evidence type="ECO:0000256" key="1">
    <source>
        <dbReference type="SAM" id="Coils"/>
    </source>
</evidence>
<dbReference type="OrthoDB" id="2260598at2759"/>
<dbReference type="Proteomes" id="UP000717996">
    <property type="component" value="Unassembled WGS sequence"/>
</dbReference>
<dbReference type="InterPro" id="IPR036691">
    <property type="entry name" value="Endo/exonu/phosph_ase_sf"/>
</dbReference>
<dbReference type="EMBL" id="JAANIT010002378">
    <property type="protein sequence ID" value="KAG1536624.1"/>
    <property type="molecule type" value="Genomic_DNA"/>
</dbReference>
<dbReference type="Pfam" id="PF14529">
    <property type="entry name" value="Exo_endo_phos_2"/>
    <property type="match status" value="1"/>
</dbReference>
<evidence type="ECO:0000256" key="2">
    <source>
        <dbReference type="SAM" id="MobiDB-lite"/>
    </source>
</evidence>
<dbReference type="GO" id="GO:0003824">
    <property type="term" value="F:catalytic activity"/>
    <property type="evidence" value="ECO:0007669"/>
    <property type="project" value="InterPro"/>
</dbReference>
<dbReference type="AlphaFoldDB" id="A0A9P6Y107"/>
<dbReference type="Gene3D" id="3.60.10.10">
    <property type="entry name" value="Endonuclease/exonuclease/phosphatase"/>
    <property type="match status" value="1"/>
</dbReference>
<evidence type="ECO:0000313" key="4">
    <source>
        <dbReference type="EMBL" id="KAG1536624.1"/>
    </source>
</evidence>
<feature type="region of interest" description="Disordered" evidence="2">
    <location>
        <begin position="149"/>
        <end position="187"/>
    </location>
</feature>
<evidence type="ECO:0000259" key="3">
    <source>
        <dbReference type="Pfam" id="PF14529"/>
    </source>
</evidence>
<feature type="coiled-coil region" evidence="1">
    <location>
        <begin position="115"/>
        <end position="149"/>
    </location>
</feature>
<proteinExistence type="predicted"/>
<feature type="domain" description="Endonuclease/exonuclease/phosphatase" evidence="3">
    <location>
        <begin position="494"/>
        <end position="613"/>
    </location>
</feature>
<evidence type="ECO:0000313" key="5">
    <source>
        <dbReference type="Proteomes" id="UP000717996"/>
    </source>
</evidence>
<reference evidence="4" key="1">
    <citation type="journal article" date="2020" name="Microb. Genom.">
        <title>Genetic diversity of clinical and environmental Mucorales isolates obtained from an investigation of mucormycosis cases among solid organ transplant recipients.</title>
        <authorList>
            <person name="Nguyen M.H."/>
            <person name="Kaul D."/>
            <person name="Muto C."/>
            <person name="Cheng S.J."/>
            <person name="Richter R.A."/>
            <person name="Bruno V.M."/>
            <person name="Liu G."/>
            <person name="Beyhan S."/>
            <person name="Sundermann A.J."/>
            <person name="Mounaud S."/>
            <person name="Pasculle A.W."/>
            <person name="Nierman W.C."/>
            <person name="Driscoll E."/>
            <person name="Cumbie R."/>
            <person name="Clancy C.J."/>
            <person name="Dupont C.L."/>
        </authorList>
    </citation>
    <scope>NUCLEOTIDE SEQUENCE</scope>
    <source>
        <strain evidence="4">GL16</strain>
    </source>
</reference>
<dbReference type="PANTHER" id="PTHR19446">
    <property type="entry name" value="REVERSE TRANSCRIPTASES"/>
    <property type="match status" value="1"/>
</dbReference>
<dbReference type="InterPro" id="IPR005135">
    <property type="entry name" value="Endo/exonuclease/phosphatase"/>
</dbReference>
<protein>
    <recommendedName>
        <fullName evidence="3">Endonuclease/exonuclease/phosphatase domain-containing protein</fullName>
    </recommendedName>
</protein>
<gene>
    <name evidence="4" type="ORF">G6F51_010864</name>
</gene>
<organism evidence="4 5">
    <name type="scientific">Rhizopus oryzae</name>
    <name type="common">Mucormycosis agent</name>
    <name type="synonym">Rhizopus arrhizus var. delemar</name>
    <dbReference type="NCBI Taxonomy" id="64495"/>
    <lineage>
        <taxon>Eukaryota</taxon>
        <taxon>Fungi</taxon>
        <taxon>Fungi incertae sedis</taxon>
        <taxon>Mucoromycota</taxon>
        <taxon>Mucoromycotina</taxon>
        <taxon>Mucoromycetes</taxon>
        <taxon>Mucorales</taxon>
        <taxon>Mucorineae</taxon>
        <taxon>Rhizopodaceae</taxon>
        <taxon>Rhizopus</taxon>
    </lineage>
</organism>